<evidence type="ECO:0000256" key="2">
    <source>
        <dbReference type="SAM" id="MobiDB-lite"/>
    </source>
</evidence>
<gene>
    <name evidence="3" type="ORF">TGEB3V08_LOCUS10384</name>
</gene>
<dbReference type="Pfam" id="PF10239">
    <property type="entry name" value="DUF2465"/>
    <property type="match status" value="2"/>
</dbReference>
<protein>
    <recommendedName>
        <fullName evidence="4">Protein FAM98A</fullName>
    </recommendedName>
</protein>
<feature type="region of interest" description="Disordered" evidence="2">
    <location>
        <begin position="346"/>
        <end position="389"/>
    </location>
</feature>
<dbReference type="GO" id="GO:0072669">
    <property type="term" value="C:tRNA-splicing ligase complex"/>
    <property type="evidence" value="ECO:0007669"/>
    <property type="project" value="TreeGrafter"/>
</dbReference>
<comment type="similarity">
    <text evidence="1">Belongs to the FAM98 family.</text>
</comment>
<accession>A0A7R9PR82</accession>
<sequence>MENDILDALEDIGYAGPMLEEGGLEKALEGGPKSVEYTALVEWLSKELKSLCKMEEHVNAIVSPEDSSSFLLEVSSFLKELGCGYSCLLEGHMSERLHTRQNRILLLDFLLTELEAARMVLVNKPELNKTMELQLNESSTASDLKNMLIALKFPKPPANITPGLLFGKVETKVSLSVELAQHVRLYITPGLLYGKVETKVSLSVELAQRVRLYITPGLLFGKVETKMKEVLSKASPELIGKPLFTGVLSEKQWHQLEELHKEMQQEYRLRREMLIKRIDVTIQSFQASTDTTWSERVRNQQDEIASMFLGKRKALVIEPDVHLSDLLAAREDLAIIEKTSNASVRRNTQSSVNKVIIGRVPDRGGRPSDQQPPPPEMPSWQQQRPGGET</sequence>
<dbReference type="PANTHER" id="PTHR31353:SF1">
    <property type="entry name" value="PROTEIN FAM98B"/>
    <property type="match status" value="1"/>
</dbReference>
<dbReference type="EMBL" id="OE845864">
    <property type="protein sequence ID" value="CAD7608406.1"/>
    <property type="molecule type" value="Genomic_DNA"/>
</dbReference>
<evidence type="ECO:0008006" key="4">
    <source>
        <dbReference type="Google" id="ProtNLM"/>
    </source>
</evidence>
<proteinExistence type="inferred from homology"/>
<dbReference type="PANTHER" id="PTHR31353">
    <property type="entry name" value="FAM98"/>
    <property type="match status" value="1"/>
</dbReference>
<organism evidence="3">
    <name type="scientific">Timema genevievae</name>
    <name type="common">Walking stick</name>
    <dbReference type="NCBI Taxonomy" id="629358"/>
    <lineage>
        <taxon>Eukaryota</taxon>
        <taxon>Metazoa</taxon>
        <taxon>Ecdysozoa</taxon>
        <taxon>Arthropoda</taxon>
        <taxon>Hexapoda</taxon>
        <taxon>Insecta</taxon>
        <taxon>Pterygota</taxon>
        <taxon>Neoptera</taxon>
        <taxon>Polyneoptera</taxon>
        <taxon>Phasmatodea</taxon>
        <taxon>Timematodea</taxon>
        <taxon>Timematoidea</taxon>
        <taxon>Timematidae</taxon>
        <taxon>Timema</taxon>
    </lineage>
</organism>
<name>A0A7R9PR82_TIMGE</name>
<evidence type="ECO:0000313" key="3">
    <source>
        <dbReference type="EMBL" id="CAD7608406.1"/>
    </source>
</evidence>
<evidence type="ECO:0000256" key="1">
    <source>
        <dbReference type="ARBA" id="ARBA00007218"/>
    </source>
</evidence>
<dbReference type="InterPro" id="IPR018797">
    <property type="entry name" value="FAM98"/>
</dbReference>
<reference evidence="3" key="1">
    <citation type="submission" date="2020-11" db="EMBL/GenBank/DDBJ databases">
        <authorList>
            <person name="Tran Van P."/>
        </authorList>
    </citation>
    <scope>NUCLEOTIDE SEQUENCE</scope>
</reference>
<dbReference type="AlphaFoldDB" id="A0A7R9PR82"/>